<feature type="compositionally biased region" description="Polar residues" evidence="4">
    <location>
        <begin position="277"/>
        <end position="290"/>
    </location>
</feature>
<feature type="region of interest" description="Disordered" evidence="4">
    <location>
        <begin position="1"/>
        <end position="195"/>
    </location>
</feature>
<dbReference type="InterPro" id="IPR019786">
    <property type="entry name" value="Zinc_finger_PHD-type_CS"/>
</dbReference>
<evidence type="ECO:0000256" key="3">
    <source>
        <dbReference type="ARBA" id="ARBA00022833"/>
    </source>
</evidence>
<feature type="compositionally biased region" description="Polar residues" evidence="4">
    <location>
        <begin position="140"/>
        <end position="153"/>
    </location>
</feature>
<dbReference type="AlphaFoldDB" id="A0A8S1GZM6"/>
<keyword evidence="1" id="KW-0479">Metal-binding</keyword>
<evidence type="ECO:0000256" key="1">
    <source>
        <dbReference type="ARBA" id="ARBA00022723"/>
    </source>
</evidence>
<dbReference type="EMBL" id="CAJGYM010000009">
    <property type="protein sequence ID" value="CAD6188761.1"/>
    <property type="molecule type" value="Genomic_DNA"/>
</dbReference>
<feature type="compositionally biased region" description="Pro residues" evidence="4">
    <location>
        <begin position="1"/>
        <end position="11"/>
    </location>
</feature>
<dbReference type="InterPro" id="IPR011011">
    <property type="entry name" value="Znf_FYVE_PHD"/>
</dbReference>
<dbReference type="SUPFAM" id="SSF57903">
    <property type="entry name" value="FYVE/PHD zinc finger"/>
    <property type="match status" value="1"/>
</dbReference>
<evidence type="ECO:0000313" key="6">
    <source>
        <dbReference type="Proteomes" id="UP000835052"/>
    </source>
</evidence>
<protein>
    <recommendedName>
        <fullName evidence="7">PHD-type domain-containing protein</fullName>
    </recommendedName>
</protein>
<name>A0A8S1GZM6_9PELO</name>
<proteinExistence type="predicted"/>
<dbReference type="PROSITE" id="PS01359">
    <property type="entry name" value="ZF_PHD_1"/>
    <property type="match status" value="1"/>
</dbReference>
<feature type="compositionally biased region" description="Low complexity" evidence="4">
    <location>
        <begin position="213"/>
        <end position="237"/>
    </location>
</feature>
<feature type="compositionally biased region" description="Low complexity" evidence="4">
    <location>
        <begin position="53"/>
        <end position="66"/>
    </location>
</feature>
<accession>A0A8S1GZM6</accession>
<reference evidence="5" key="1">
    <citation type="submission" date="2020-10" db="EMBL/GenBank/DDBJ databases">
        <authorList>
            <person name="Kikuchi T."/>
        </authorList>
    </citation>
    <scope>NUCLEOTIDE SEQUENCE</scope>
    <source>
        <strain evidence="5">NKZ352</strain>
    </source>
</reference>
<dbReference type="OrthoDB" id="5877958at2759"/>
<dbReference type="CDD" id="cd15489">
    <property type="entry name" value="PHD_SF"/>
    <property type="match status" value="1"/>
</dbReference>
<keyword evidence="2" id="KW-0863">Zinc-finger</keyword>
<evidence type="ECO:0000313" key="5">
    <source>
        <dbReference type="EMBL" id="CAD6188761.1"/>
    </source>
</evidence>
<dbReference type="Gene3D" id="3.30.40.10">
    <property type="entry name" value="Zinc/RING finger domain, C3HC4 (zinc finger)"/>
    <property type="match status" value="1"/>
</dbReference>
<keyword evidence="3" id="KW-0862">Zinc</keyword>
<dbReference type="InterPro" id="IPR013083">
    <property type="entry name" value="Znf_RING/FYVE/PHD"/>
</dbReference>
<feature type="compositionally biased region" description="Low complexity" evidence="4">
    <location>
        <begin position="154"/>
        <end position="195"/>
    </location>
</feature>
<evidence type="ECO:0000256" key="2">
    <source>
        <dbReference type="ARBA" id="ARBA00022771"/>
    </source>
</evidence>
<feature type="region of interest" description="Disordered" evidence="4">
    <location>
        <begin position="211"/>
        <end position="413"/>
    </location>
</feature>
<feature type="compositionally biased region" description="Polar residues" evidence="4">
    <location>
        <begin position="388"/>
        <end position="402"/>
    </location>
</feature>
<feature type="compositionally biased region" description="Low complexity" evidence="4">
    <location>
        <begin position="27"/>
        <end position="36"/>
    </location>
</feature>
<sequence length="705" mass="79100">MSASYPTPPNGAAPYTPTGSYPPPQYGYPGMDQYGQNPYPSTSIGYPPMQSNAGGAPKPQTGQAAAPAPPAGYDPRTNGYMGYPGQNQNGSLMPPPPLMSPSGNPMQSGYPQHQPMRQNYPLPNPYQQTANPIQQPPTTMPTSHMMQNASTSANSQMHHQVQQVQQQQQPPNLSAQQMQRNAMQQQQNSMSQMMQQNHNHMAQAMNYGQMPNAQLPQQPQHQPQQQQVQSQPLAPQHNPKRPASGGQQQLPGRSPMNHMMRQQSDGSLLSPHANGTYHPQTARQNSQPSLHSPGMQQHLQMTQQQQHHVQQQQQMAQQQHLAQPHHQQHSAMAAQQQQQQAVSNQPGSMGPPMIPPNAQTTTFSKPPTQQQLQSMQKHQGMVIGPTGSGPSSVDYATNSSAPSPRFPDRMPSPPRFDTPFTSVTHYDMPPAHYQAQETFKRINPQLQRYFQRTKQPLRLPYPRPTQIAPPVEPPTFGFLRDTKYFELRFERRAANHMPPPPAPLNRSQSMQSQIMSPTYSNSPGPMKPATKKARSASDSDEAFNALSLQQNMMNQQMMNDQQQRLAMPQYMMEQQQMQQQPQYNNGGMPQQHRNMVPQNGYMMQQMNDPNARRQSYQPQQNGVPMDMNQMAGRREFMPPLELRCTQCSHPIAPGAQAMHCMYDHCKNVFHKECTGLLPEAFARLEGEHAQVRWTCNQCTIAAGQR</sequence>
<dbReference type="GO" id="GO:0008270">
    <property type="term" value="F:zinc ion binding"/>
    <property type="evidence" value="ECO:0007669"/>
    <property type="project" value="UniProtKB-KW"/>
</dbReference>
<keyword evidence="6" id="KW-1185">Reference proteome</keyword>
<evidence type="ECO:0008006" key="7">
    <source>
        <dbReference type="Google" id="ProtNLM"/>
    </source>
</evidence>
<feature type="compositionally biased region" description="Low complexity" evidence="4">
    <location>
        <begin position="296"/>
        <end position="341"/>
    </location>
</feature>
<feature type="compositionally biased region" description="Polar residues" evidence="4">
    <location>
        <begin position="357"/>
        <end position="377"/>
    </location>
</feature>
<dbReference type="Proteomes" id="UP000835052">
    <property type="component" value="Unassembled WGS sequence"/>
</dbReference>
<organism evidence="5 6">
    <name type="scientific">Caenorhabditis auriculariae</name>
    <dbReference type="NCBI Taxonomy" id="2777116"/>
    <lineage>
        <taxon>Eukaryota</taxon>
        <taxon>Metazoa</taxon>
        <taxon>Ecdysozoa</taxon>
        <taxon>Nematoda</taxon>
        <taxon>Chromadorea</taxon>
        <taxon>Rhabditida</taxon>
        <taxon>Rhabditina</taxon>
        <taxon>Rhabditomorpha</taxon>
        <taxon>Rhabditoidea</taxon>
        <taxon>Rhabditidae</taxon>
        <taxon>Peloderinae</taxon>
        <taxon>Caenorhabditis</taxon>
    </lineage>
</organism>
<comment type="caution">
    <text evidence="5">The sequence shown here is derived from an EMBL/GenBank/DDBJ whole genome shotgun (WGS) entry which is preliminary data.</text>
</comment>
<evidence type="ECO:0000256" key="4">
    <source>
        <dbReference type="SAM" id="MobiDB-lite"/>
    </source>
</evidence>
<feature type="compositionally biased region" description="Polar residues" evidence="4">
    <location>
        <begin position="38"/>
        <end position="52"/>
    </location>
</feature>
<feature type="compositionally biased region" description="Polar residues" evidence="4">
    <location>
        <begin position="107"/>
        <end position="117"/>
    </location>
</feature>
<gene>
    <name evidence="5" type="ORF">CAUJ_LOCUS4680</name>
</gene>